<name>A0A1U7I8F6_9CYAN</name>
<proteinExistence type="predicted"/>
<accession>A0A1U7I8F6</accession>
<dbReference type="EMBL" id="MRCE01000037">
    <property type="protein sequence ID" value="OKH32669.1"/>
    <property type="molecule type" value="Genomic_DNA"/>
</dbReference>
<comment type="caution">
    <text evidence="1">The sequence shown here is derived from an EMBL/GenBank/DDBJ whole genome shotgun (WGS) entry which is preliminary data.</text>
</comment>
<sequence>MFSLSIINLFLENLTTVMETKLNWQELKECNNPIAFFVSGFGGRSDCVTPVLHQKLKLQGISSRTKENETVLNCATQG</sequence>
<reference evidence="1 2" key="1">
    <citation type="submission" date="2016-11" db="EMBL/GenBank/DDBJ databases">
        <title>Draft Genome Sequences of Nine Cyanobacterial Strains from Diverse Habitats.</title>
        <authorList>
            <person name="Zhu T."/>
            <person name="Hou S."/>
            <person name="Lu X."/>
            <person name="Hess W.R."/>
        </authorList>
    </citation>
    <scope>NUCLEOTIDE SEQUENCE [LARGE SCALE GENOMIC DNA]</scope>
    <source>
        <strain evidence="1 2">IAM M-71</strain>
    </source>
</reference>
<protein>
    <submittedName>
        <fullName evidence="1">Uncharacterized protein</fullName>
    </submittedName>
</protein>
<dbReference type="Proteomes" id="UP000185860">
    <property type="component" value="Unassembled WGS sequence"/>
</dbReference>
<gene>
    <name evidence="1" type="ORF">NIES2119_25650</name>
</gene>
<evidence type="ECO:0000313" key="2">
    <source>
        <dbReference type="Proteomes" id="UP000185860"/>
    </source>
</evidence>
<organism evidence="1 2">
    <name type="scientific">[Phormidium ambiguum] IAM M-71</name>
    <dbReference type="NCBI Taxonomy" id="454136"/>
    <lineage>
        <taxon>Bacteria</taxon>
        <taxon>Bacillati</taxon>
        <taxon>Cyanobacteriota</taxon>
        <taxon>Cyanophyceae</taxon>
        <taxon>Oscillatoriophycideae</taxon>
        <taxon>Aerosakkonematales</taxon>
        <taxon>Aerosakkonemataceae</taxon>
        <taxon>Floridanema</taxon>
    </lineage>
</organism>
<feature type="non-terminal residue" evidence="1">
    <location>
        <position position="78"/>
    </location>
</feature>
<evidence type="ECO:0000313" key="1">
    <source>
        <dbReference type="EMBL" id="OKH32669.1"/>
    </source>
</evidence>
<dbReference type="AlphaFoldDB" id="A0A1U7I8F6"/>